<dbReference type="InterPro" id="IPR037185">
    <property type="entry name" value="EmrE-like"/>
</dbReference>
<dbReference type="InterPro" id="IPR000620">
    <property type="entry name" value="EamA_dom"/>
</dbReference>
<accession>A0A3N1MIT8</accession>
<evidence type="ECO:0000259" key="2">
    <source>
        <dbReference type="Pfam" id="PF00892"/>
    </source>
</evidence>
<evidence type="ECO:0000313" key="4">
    <source>
        <dbReference type="Proteomes" id="UP000278222"/>
    </source>
</evidence>
<evidence type="ECO:0000256" key="1">
    <source>
        <dbReference type="SAM" id="Phobius"/>
    </source>
</evidence>
<sequence>MTGAVLGAPAPRTREFAILAVALAAVAFSLNGFFVRQLEAATTWQIVFWRASGLCVVVSLMFVWQHRGRAAAVFRQGLPIALIAAPTQGIGVVFFIYSLTHTTVANTMMMLSATPLFAALLGWAFLGEKVGWATAVAIAATMAGIGLMTLDGIAGGSLWGNLAALGNACTFAIFITYLRRGRAGDMRPTVILGAASGVAMAAALGDVLAVPLHDILLCLAWGMFAQTTGMTLMLIGSRGLPAAEISLVAMVEFVLAPMWAYSVTGELPTPMSAAGGGVIFAAMLGWSWRRARLNRTIPLRPGS</sequence>
<reference evidence="3 4" key="1">
    <citation type="submission" date="2018-11" db="EMBL/GenBank/DDBJ databases">
        <title>Genomic Encyclopedia of Type Strains, Phase IV (KMG-IV): sequencing the most valuable type-strain genomes for metagenomic binning, comparative biology and taxonomic classification.</title>
        <authorList>
            <person name="Goeker M."/>
        </authorList>
    </citation>
    <scope>NUCLEOTIDE SEQUENCE [LARGE SCALE GENOMIC DNA]</scope>
    <source>
        <strain evidence="3 4">DSM 5900</strain>
    </source>
</reference>
<protein>
    <submittedName>
        <fullName evidence="3">EamA domain-containing membrane protein RarD</fullName>
    </submittedName>
</protein>
<feature type="transmembrane region" description="Helical" evidence="1">
    <location>
        <begin position="242"/>
        <end position="261"/>
    </location>
</feature>
<dbReference type="PANTHER" id="PTHR22911:SF135">
    <property type="entry name" value="BLR4310 PROTEIN"/>
    <property type="match status" value="1"/>
</dbReference>
<feature type="transmembrane region" description="Helical" evidence="1">
    <location>
        <begin position="103"/>
        <end position="123"/>
    </location>
</feature>
<keyword evidence="1" id="KW-0812">Transmembrane</keyword>
<keyword evidence="1" id="KW-1133">Transmembrane helix</keyword>
<keyword evidence="1" id="KW-0472">Membrane</keyword>
<gene>
    <name evidence="3" type="ORF">EDC65_0218</name>
</gene>
<feature type="transmembrane region" description="Helical" evidence="1">
    <location>
        <begin position="47"/>
        <end position="65"/>
    </location>
</feature>
<feature type="transmembrane region" description="Helical" evidence="1">
    <location>
        <begin position="77"/>
        <end position="97"/>
    </location>
</feature>
<organism evidence="3 4">
    <name type="scientific">Stella humosa</name>
    <dbReference type="NCBI Taxonomy" id="94"/>
    <lineage>
        <taxon>Bacteria</taxon>
        <taxon>Pseudomonadati</taxon>
        <taxon>Pseudomonadota</taxon>
        <taxon>Alphaproteobacteria</taxon>
        <taxon>Rhodospirillales</taxon>
        <taxon>Stellaceae</taxon>
        <taxon>Stella</taxon>
    </lineage>
</organism>
<dbReference type="SUPFAM" id="SSF103481">
    <property type="entry name" value="Multidrug resistance efflux transporter EmrE"/>
    <property type="match status" value="2"/>
</dbReference>
<name>A0A3N1MIT8_9PROT</name>
<comment type="caution">
    <text evidence="3">The sequence shown here is derived from an EMBL/GenBank/DDBJ whole genome shotgun (WGS) entry which is preliminary data.</text>
</comment>
<dbReference type="GO" id="GO:0016020">
    <property type="term" value="C:membrane"/>
    <property type="evidence" value="ECO:0007669"/>
    <property type="project" value="InterPro"/>
</dbReference>
<feature type="domain" description="EamA" evidence="2">
    <location>
        <begin position="16"/>
        <end position="149"/>
    </location>
</feature>
<dbReference type="RefSeq" id="WP_170216272.1">
    <property type="nucleotide sequence ID" value="NZ_AP019700.1"/>
</dbReference>
<feature type="transmembrane region" description="Helical" evidence="1">
    <location>
        <begin position="267"/>
        <end position="286"/>
    </location>
</feature>
<dbReference type="AlphaFoldDB" id="A0A3N1MIT8"/>
<feature type="transmembrane region" description="Helical" evidence="1">
    <location>
        <begin position="156"/>
        <end position="178"/>
    </location>
</feature>
<keyword evidence="4" id="KW-1185">Reference proteome</keyword>
<feature type="transmembrane region" description="Helical" evidence="1">
    <location>
        <begin position="16"/>
        <end position="35"/>
    </location>
</feature>
<dbReference type="Proteomes" id="UP000278222">
    <property type="component" value="Unassembled WGS sequence"/>
</dbReference>
<dbReference type="Pfam" id="PF00892">
    <property type="entry name" value="EamA"/>
    <property type="match status" value="1"/>
</dbReference>
<dbReference type="EMBL" id="RJKX01000011">
    <property type="protein sequence ID" value="ROQ01046.1"/>
    <property type="molecule type" value="Genomic_DNA"/>
</dbReference>
<evidence type="ECO:0000313" key="3">
    <source>
        <dbReference type="EMBL" id="ROQ01046.1"/>
    </source>
</evidence>
<feature type="transmembrane region" description="Helical" evidence="1">
    <location>
        <begin position="130"/>
        <end position="150"/>
    </location>
</feature>
<dbReference type="PANTHER" id="PTHR22911">
    <property type="entry name" value="ACYL-MALONYL CONDENSING ENZYME-RELATED"/>
    <property type="match status" value="1"/>
</dbReference>
<proteinExistence type="predicted"/>